<dbReference type="STRING" id="1121302.SAMN02745163_01033"/>
<evidence type="ECO:0000313" key="3">
    <source>
        <dbReference type="Proteomes" id="UP000184310"/>
    </source>
</evidence>
<keyword evidence="3" id="KW-1185">Reference proteome</keyword>
<dbReference type="InterPro" id="IPR036397">
    <property type="entry name" value="RNaseH_sf"/>
</dbReference>
<dbReference type="InterPro" id="IPR012337">
    <property type="entry name" value="RNaseH-like_sf"/>
</dbReference>
<dbReference type="OrthoDB" id="9776650at2"/>
<dbReference type="GO" id="GO:0005829">
    <property type="term" value="C:cytosol"/>
    <property type="evidence" value="ECO:0007669"/>
    <property type="project" value="TreeGrafter"/>
</dbReference>
<dbReference type="RefSeq" id="WP_072985602.1">
    <property type="nucleotide sequence ID" value="NZ_FQZB01000005.1"/>
</dbReference>
<dbReference type="Pfam" id="PF00929">
    <property type="entry name" value="RNase_T"/>
    <property type="match status" value="1"/>
</dbReference>
<protein>
    <submittedName>
        <fullName evidence="2">DNA polymerase-3 subunit epsilon</fullName>
    </submittedName>
</protein>
<dbReference type="PANTHER" id="PTHR30231:SF41">
    <property type="entry name" value="DNA POLYMERASE III SUBUNIT EPSILON"/>
    <property type="match status" value="1"/>
</dbReference>
<dbReference type="GO" id="GO:0008408">
    <property type="term" value="F:3'-5' exonuclease activity"/>
    <property type="evidence" value="ECO:0007669"/>
    <property type="project" value="TreeGrafter"/>
</dbReference>
<evidence type="ECO:0000313" key="2">
    <source>
        <dbReference type="EMBL" id="SHI92563.1"/>
    </source>
</evidence>
<evidence type="ECO:0000259" key="1">
    <source>
        <dbReference type="SMART" id="SM00479"/>
    </source>
</evidence>
<name>A0A1M6F4H6_9CLOT</name>
<feature type="domain" description="Exonuclease" evidence="1">
    <location>
        <begin position="2"/>
        <end position="192"/>
    </location>
</feature>
<dbReference type="Proteomes" id="UP000184310">
    <property type="component" value="Unassembled WGS sequence"/>
</dbReference>
<proteinExistence type="predicted"/>
<dbReference type="InterPro" id="IPR013520">
    <property type="entry name" value="Ribonucl_H"/>
</dbReference>
<dbReference type="EMBL" id="FQZB01000005">
    <property type="protein sequence ID" value="SHI92563.1"/>
    <property type="molecule type" value="Genomic_DNA"/>
</dbReference>
<dbReference type="AlphaFoldDB" id="A0A1M6F4H6"/>
<organism evidence="2 3">
    <name type="scientific">Clostridium cavendishii DSM 21758</name>
    <dbReference type="NCBI Taxonomy" id="1121302"/>
    <lineage>
        <taxon>Bacteria</taxon>
        <taxon>Bacillati</taxon>
        <taxon>Bacillota</taxon>
        <taxon>Clostridia</taxon>
        <taxon>Eubacteriales</taxon>
        <taxon>Clostridiaceae</taxon>
        <taxon>Clostridium</taxon>
    </lineage>
</organism>
<dbReference type="GO" id="GO:0045004">
    <property type="term" value="P:DNA replication proofreading"/>
    <property type="evidence" value="ECO:0007669"/>
    <property type="project" value="TreeGrafter"/>
</dbReference>
<dbReference type="GO" id="GO:0003676">
    <property type="term" value="F:nucleic acid binding"/>
    <property type="evidence" value="ECO:0007669"/>
    <property type="project" value="InterPro"/>
</dbReference>
<reference evidence="2 3" key="1">
    <citation type="submission" date="2016-11" db="EMBL/GenBank/DDBJ databases">
        <authorList>
            <person name="Jaros S."/>
            <person name="Januszkiewicz K."/>
            <person name="Wedrychowicz H."/>
        </authorList>
    </citation>
    <scope>NUCLEOTIDE SEQUENCE [LARGE SCALE GENOMIC DNA]</scope>
    <source>
        <strain evidence="2 3">DSM 21758</strain>
    </source>
</reference>
<gene>
    <name evidence="2" type="ORF">SAMN02745163_01033</name>
</gene>
<dbReference type="SMART" id="SM00479">
    <property type="entry name" value="EXOIII"/>
    <property type="match status" value="1"/>
</dbReference>
<dbReference type="SUPFAM" id="SSF53098">
    <property type="entry name" value="Ribonuclease H-like"/>
    <property type="match status" value="1"/>
</dbReference>
<dbReference type="PANTHER" id="PTHR30231">
    <property type="entry name" value="DNA POLYMERASE III SUBUNIT EPSILON"/>
    <property type="match status" value="1"/>
</dbReference>
<dbReference type="Gene3D" id="3.30.420.10">
    <property type="entry name" value="Ribonuclease H-like superfamily/Ribonuclease H"/>
    <property type="match status" value="1"/>
</dbReference>
<accession>A0A1M6F4H6</accession>
<dbReference type="CDD" id="cd06127">
    <property type="entry name" value="DEDDh"/>
    <property type="match status" value="1"/>
</dbReference>
<sequence>MKLLFFDTETTGIRPGSICQLSYILVDSSTKPQTTIGKNFFFTVDFVEAEAEKVHGFSVERLYDLSNGMYFEDTLDEFYNDFIDADFVIGHNVQFDIKFLKHELAGMGDDYNPKNTFCTMNYYKNICKLLKANGEYKNPKLEELVKFLNISKEKIEETSNNLFEGSGNYHDARFDTAATYLTVIEGIKQKYIQPGYFTNLLKS</sequence>